<dbReference type="Gene3D" id="3.90.870.10">
    <property type="entry name" value="DHBP synthase"/>
    <property type="match status" value="1"/>
</dbReference>
<protein>
    <submittedName>
        <fullName evidence="2">Putative RNA-binding protein, yciO</fullName>
    </submittedName>
</protein>
<organism evidence="2">
    <name type="scientific">Acidithiobacillus ferrivorans</name>
    <dbReference type="NCBI Taxonomy" id="160808"/>
    <lineage>
        <taxon>Bacteria</taxon>
        <taxon>Pseudomonadati</taxon>
        <taxon>Pseudomonadota</taxon>
        <taxon>Acidithiobacillia</taxon>
        <taxon>Acidithiobacillales</taxon>
        <taxon>Acidithiobacillaceae</taxon>
        <taxon>Acidithiobacillus</taxon>
    </lineage>
</organism>
<evidence type="ECO:0000313" key="3">
    <source>
        <dbReference type="EMBL" id="SMH65088.1"/>
    </source>
</evidence>
<evidence type="ECO:0000313" key="2">
    <source>
        <dbReference type="EMBL" id="CDQ12370.1"/>
    </source>
</evidence>
<dbReference type="Pfam" id="PF01300">
    <property type="entry name" value="Sua5_yciO_yrdC"/>
    <property type="match status" value="1"/>
</dbReference>
<name>A0A060UVE3_9PROT</name>
<proteinExistence type="predicted"/>
<reference evidence="2" key="2">
    <citation type="submission" date="2014-07" db="EMBL/GenBank/DDBJ databases">
        <title>Initial genome analysis of the psychrotolerant acidophile Acidithiobacillus ferrivorans CF27: insights into iron and sulfur oxidation pathways and into biofilm formation.</title>
        <authorList>
            <person name="Talla E."/>
            <person name="Hedrich S."/>
            <person name="Mangenot S."/>
            <person name="Ji B."/>
            <person name="Johnson D.B."/>
            <person name="Barbe V."/>
            <person name="Bonnefoy V."/>
        </authorList>
    </citation>
    <scope>NUCLEOTIDE SEQUENCE [LARGE SCALE GENOMIC DNA]</scope>
    <source>
        <strain evidence="2">CF27</strain>
    </source>
</reference>
<dbReference type="NCBIfam" id="TIGR00057">
    <property type="entry name" value="L-threonylcarbamoyladenylate synthase"/>
    <property type="match status" value="1"/>
</dbReference>
<dbReference type="EMBL" id="LT841305">
    <property type="protein sequence ID" value="SMH65088.1"/>
    <property type="molecule type" value="Genomic_DNA"/>
</dbReference>
<dbReference type="RefSeq" id="WP_035190339.1">
    <property type="nucleotide sequence ID" value="NZ_CCCS020000001.1"/>
</dbReference>
<gene>
    <name evidence="2" type="ORF">AFERRI_10193</name>
    <name evidence="3" type="ORF">AFERRI_11123</name>
</gene>
<reference evidence="3 4" key="3">
    <citation type="submission" date="2017-03" db="EMBL/GenBank/DDBJ databases">
        <authorList>
            <person name="Regsiter A."/>
            <person name="William W."/>
        </authorList>
    </citation>
    <scope>NUCLEOTIDE SEQUENCE [LARGE SCALE GENOMIC DNA]</scope>
    <source>
        <strain evidence="3">PRJEB5721</strain>
    </source>
</reference>
<accession>A0A060UVE3</accession>
<dbReference type="Proteomes" id="UP000193925">
    <property type="component" value="Chromosome AFERRI"/>
</dbReference>
<feature type="domain" description="YrdC-like" evidence="1">
    <location>
        <begin position="14"/>
        <end position="200"/>
    </location>
</feature>
<dbReference type="GO" id="GO:0003725">
    <property type="term" value="F:double-stranded RNA binding"/>
    <property type="evidence" value="ECO:0007669"/>
    <property type="project" value="InterPro"/>
</dbReference>
<dbReference type="PANTHER" id="PTHR42828">
    <property type="entry name" value="DHBP SYNTHASE RIBB-LIKE ALPHA/BETA DOMAIN-CONTAINING PROTEIN"/>
    <property type="match status" value="1"/>
</dbReference>
<evidence type="ECO:0000313" key="4">
    <source>
        <dbReference type="Proteomes" id="UP000193925"/>
    </source>
</evidence>
<dbReference type="SUPFAM" id="SSF55821">
    <property type="entry name" value="YrdC/RibB"/>
    <property type="match status" value="1"/>
</dbReference>
<dbReference type="AlphaFoldDB" id="A0A060UVE3"/>
<reference evidence="2" key="1">
    <citation type="submission" date="2014-03" db="EMBL/GenBank/DDBJ databases">
        <authorList>
            <person name="Genoscope - CEA"/>
        </authorList>
    </citation>
    <scope>NUCLEOTIDE SEQUENCE [LARGE SCALE GENOMIC DNA]</scope>
    <source>
        <strain evidence="2">CF27</strain>
    </source>
</reference>
<dbReference type="InterPro" id="IPR052532">
    <property type="entry name" value="SUA5_domain"/>
</dbReference>
<evidence type="ECO:0000259" key="1">
    <source>
        <dbReference type="PROSITE" id="PS51163"/>
    </source>
</evidence>
<sequence length="217" mass="23544">MALCIELHPVNPQPRLLAQAVEVLRAGGLLVYPTDTCYALGCMIAARESQERLRRIRQLDLQHDLSLLFSGISQLADYAKLDDRAYALLRKTLPGPYTFILPATKDVPRRLADPRKRSIGVRIPKNPLCENLITDLGEPLMSSTLQLPGASAPLTDPDEICEVLGNQVDMVLLSGVGGVLCSTVVDLLQWPPQVLREGSGDPGLLGLSVAAQCPVPY</sequence>
<dbReference type="InterPro" id="IPR006070">
    <property type="entry name" value="Sua5-like_dom"/>
</dbReference>
<dbReference type="EMBL" id="CCCS020000001">
    <property type="protein sequence ID" value="CDQ12370.1"/>
    <property type="molecule type" value="Genomic_DNA"/>
</dbReference>
<dbReference type="PANTHER" id="PTHR42828:SF3">
    <property type="entry name" value="THREONYLCARBAMOYL-AMP SYNTHASE"/>
    <property type="match status" value="1"/>
</dbReference>
<dbReference type="PROSITE" id="PS51163">
    <property type="entry name" value="YRDC"/>
    <property type="match status" value="1"/>
</dbReference>
<dbReference type="InterPro" id="IPR017945">
    <property type="entry name" value="DHBP_synth_RibB-like_a/b_dom"/>
</dbReference>
<keyword evidence="4" id="KW-1185">Reference proteome</keyword>